<feature type="transmembrane region" description="Helical" evidence="1">
    <location>
        <begin position="26"/>
        <end position="46"/>
    </location>
</feature>
<reference evidence="2" key="1">
    <citation type="submission" date="2021-07" db="EMBL/GenBank/DDBJ databases">
        <authorList>
            <person name="Catto M.A."/>
            <person name="Jacobson A."/>
            <person name="Kennedy G."/>
            <person name="Labadie P."/>
            <person name="Hunt B.G."/>
            <person name="Srinivasan R."/>
        </authorList>
    </citation>
    <scope>NUCLEOTIDE SEQUENCE</scope>
    <source>
        <strain evidence="2">PL_HMW_Pooled</strain>
        <tissue evidence="2">Head</tissue>
    </source>
</reference>
<keyword evidence="1" id="KW-0812">Transmembrane</keyword>
<organism evidence="2 3">
    <name type="scientific">Frankliniella fusca</name>
    <dbReference type="NCBI Taxonomy" id="407009"/>
    <lineage>
        <taxon>Eukaryota</taxon>
        <taxon>Metazoa</taxon>
        <taxon>Ecdysozoa</taxon>
        <taxon>Arthropoda</taxon>
        <taxon>Hexapoda</taxon>
        <taxon>Insecta</taxon>
        <taxon>Pterygota</taxon>
        <taxon>Neoptera</taxon>
        <taxon>Paraneoptera</taxon>
        <taxon>Thysanoptera</taxon>
        <taxon>Terebrantia</taxon>
        <taxon>Thripoidea</taxon>
        <taxon>Thripidae</taxon>
        <taxon>Frankliniella</taxon>
    </lineage>
</organism>
<evidence type="ECO:0000256" key="1">
    <source>
        <dbReference type="SAM" id="Phobius"/>
    </source>
</evidence>
<sequence>MVDLKDRINKPRTLKGTPAYNYVNKAAGVVGFVLISFSAITAYFFLRNKTFVDLTKEEKLTDYDEKWLQNYKHQSDLAVKYRKEKQESERWMVN</sequence>
<proteinExistence type="predicted"/>
<evidence type="ECO:0000313" key="3">
    <source>
        <dbReference type="Proteomes" id="UP001219518"/>
    </source>
</evidence>
<dbReference type="EMBL" id="JAHWGI010000085">
    <property type="protein sequence ID" value="KAK3909258.1"/>
    <property type="molecule type" value="Genomic_DNA"/>
</dbReference>
<comment type="caution">
    <text evidence="2">The sequence shown here is derived from an EMBL/GenBank/DDBJ whole genome shotgun (WGS) entry which is preliminary data.</text>
</comment>
<evidence type="ECO:0000313" key="2">
    <source>
        <dbReference type="EMBL" id="KAK3909258.1"/>
    </source>
</evidence>
<keyword evidence="1" id="KW-0472">Membrane</keyword>
<name>A0AAE1L7F6_9NEOP</name>
<dbReference type="AlphaFoldDB" id="A0AAE1L7F6"/>
<gene>
    <name evidence="2" type="ORF">KUF71_003857</name>
</gene>
<protein>
    <submittedName>
        <fullName evidence="2">Tectonin beta-propeller repeat-containing protein 1</fullName>
    </submittedName>
</protein>
<keyword evidence="1" id="KW-1133">Transmembrane helix</keyword>
<dbReference type="Proteomes" id="UP001219518">
    <property type="component" value="Unassembled WGS sequence"/>
</dbReference>
<accession>A0AAE1L7F6</accession>
<reference evidence="2" key="2">
    <citation type="journal article" date="2023" name="BMC Genomics">
        <title>Pest status, molecular evolution, and epigenetic factors derived from the genome assembly of Frankliniella fusca, a thysanopteran phytovirus vector.</title>
        <authorList>
            <person name="Catto M.A."/>
            <person name="Labadie P.E."/>
            <person name="Jacobson A.L."/>
            <person name="Kennedy G.G."/>
            <person name="Srinivasan R."/>
            <person name="Hunt B.G."/>
        </authorList>
    </citation>
    <scope>NUCLEOTIDE SEQUENCE</scope>
    <source>
        <strain evidence="2">PL_HMW_Pooled</strain>
    </source>
</reference>
<keyword evidence="3" id="KW-1185">Reference proteome</keyword>